<dbReference type="AlphaFoldDB" id="A0AAX4HMC5"/>
<protein>
    <submittedName>
        <fullName evidence="1">Uncharacterized protein</fullName>
    </submittedName>
</protein>
<keyword evidence="2" id="KW-1185">Reference proteome</keyword>
<sequence length="160" mass="18418">MRYLMQKPILAIGIIMMGLFLYQVARDQKWGIFHNEKLIATSCKGALVKIQKQIPENWKTFCEGNNLAVEINELGVPPEATNLRSLMYRQLANHMAFVARISHTDILEKVDFVRFRLDHPKMVINAVTEGKYIVKLATLESPEHIMTHLKTTVQVKEDIK</sequence>
<accession>A0AAX4HMC5</accession>
<dbReference type="KEGG" id="psti:SOO65_17135"/>
<reference evidence="1 2" key="1">
    <citation type="submission" date="2023-11" db="EMBL/GenBank/DDBJ databases">
        <title>Peredibacter starrii A3.12.</title>
        <authorList>
            <person name="Mitchell R.J."/>
        </authorList>
    </citation>
    <scope>NUCLEOTIDE SEQUENCE [LARGE SCALE GENOMIC DNA]</scope>
    <source>
        <strain evidence="1 2">A3.12</strain>
    </source>
</reference>
<name>A0AAX4HMC5_9BACT</name>
<dbReference type="EMBL" id="CP139487">
    <property type="protein sequence ID" value="WPU64420.1"/>
    <property type="molecule type" value="Genomic_DNA"/>
</dbReference>
<evidence type="ECO:0000313" key="2">
    <source>
        <dbReference type="Proteomes" id="UP001324634"/>
    </source>
</evidence>
<proteinExistence type="predicted"/>
<gene>
    <name evidence="1" type="ORF">SOO65_17135</name>
</gene>
<evidence type="ECO:0000313" key="1">
    <source>
        <dbReference type="EMBL" id="WPU64420.1"/>
    </source>
</evidence>
<dbReference type="Proteomes" id="UP001324634">
    <property type="component" value="Chromosome"/>
</dbReference>
<dbReference type="RefSeq" id="WP_321393193.1">
    <property type="nucleotide sequence ID" value="NZ_CP139487.1"/>
</dbReference>
<organism evidence="1 2">
    <name type="scientific">Peredibacter starrii</name>
    <dbReference type="NCBI Taxonomy" id="28202"/>
    <lineage>
        <taxon>Bacteria</taxon>
        <taxon>Pseudomonadati</taxon>
        <taxon>Bdellovibrionota</taxon>
        <taxon>Bacteriovoracia</taxon>
        <taxon>Bacteriovoracales</taxon>
        <taxon>Bacteriovoracaceae</taxon>
        <taxon>Peredibacter</taxon>
    </lineage>
</organism>